<dbReference type="InterPro" id="IPR002182">
    <property type="entry name" value="NB-ARC"/>
</dbReference>
<keyword evidence="5" id="KW-0611">Plant defense</keyword>
<dbReference type="Gene3D" id="3.80.10.10">
    <property type="entry name" value="Ribonuclease Inhibitor"/>
    <property type="match status" value="3"/>
</dbReference>
<dbReference type="InterPro" id="IPR058922">
    <property type="entry name" value="WHD_DRP"/>
</dbReference>
<feature type="domain" description="Disease resistance protein winged helix" evidence="10">
    <location>
        <begin position="1501"/>
        <end position="1571"/>
    </location>
</feature>
<evidence type="ECO:0000256" key="1">
    <source>
        <dbReference type="ARBA" id="ARBA00008894"/>
    </source>
</evidence>
<organism evidence="11">
    <name type="scientific">Salix viminalis</name>
    <name type="common">Common osier</name>
    <name type="synonym">Basket willow</name>
    <dbReference type="NCBI Taxonomy" id="40686"/>
    <lineage>
        <taxon>Eukaryota</taxon>
        <taxon>Viridiplantae</taxon>
        <taxon>Streptophyta</taxon>
        <taxon>Embryophyta</taxon>
        <taxon>Tracheophyta</taxon>
        <taxon>Spermatophyta</taxon>
        <taxon>Magnoliopsida</taxon>
        <taxon>eudicotyledons</taxon>
        <taxon>Gunneridae</taxon>
        <taxon>Pentapetalae</taxon>
        <taxon>rosids</taxon>
        <taxon>fabids</taxon>
        <taxon>Malpighiales</taxon>
        <taxon>Salicaceae</taxon>
        <taxon>Saliceae</taxon>
        <taxon>Salix</taxon>
    </lineage>
</organism>
<feature type="region of interest" description="Disordered" evidence="7">
    <location>
        <begin position="327"/>
        <end position="347"/>
    </location>
</feature>
<dbReference type="FunFam" id="3.40.50.300:FF:001091">
    <property type="entry name" value="Probable disease resistance protein At1g61300"/>
    <property type="match status" value="1"/>
</dbReference>
<feature type="domain" description="Disease resistance protein At4g27190-like leucine-rich repeats" evidence="9">
    <location>
        <begin position="1217"/>
        <end position="1332"/>
    </location>
</feature>
<keyword evidence="4" id="KW-0547">Nucleotide-binding</keyword>
<evidence type="ECO:0000256" key="5">
    <source>
        <dbReference type="ARBA" id="ARBA00022821"/>
    </source>
</evidence>
<accession>A0A6N2KR20</accession>
<feature type="domain" description="Disease resistance protein winged helix" evidence="10">
    <location>
        <begin position="835"/>
        <end position="905"/>
    </location>
</feature>
<evidence type="ECO:0000259" key="8">
    <source>
        <dbReference type="Pfam" id="PF00931"/>
    </source>
</evidence>
<dbReference type="InterPro" id="IPR050905">
    <property type="entry name" value="Plant_NBS-LRR"/>
</dbReference>
<sequence>MEEIIGGTRSDIESSNFKLPKLRYVELRGLPKLKSICNAKLICDSLQPSLPPSLERIYAYKKEWWERGVEWEHSNAKDVLRPFKQLLGNCSNNTDRDFQNATEVELIRIEDCDSMESLVSSSWFLMSQDEEVVPTCVVPNLVNLERISMEEVLPSSMDDDFNQLQLEKLLSGLPSSPREEVLANQSSILCNDQAVQNIHMVNDVDTIQQTTQFPTPFPDRTMTAIRGLDGTSSSWINQNGANWLQTPSSDQQWTNQLPMSNQVPGKLPQPPMSQCSQQLPYQFNQVPITPNPYDPQSSTMLPEPSQTLRIQCIPNQGQVDQASVIPNIDNMQQENLVPRKSGKSTRSQMENLQVHVLQNRAARPNASNSGPDSSLQSQNRGLNTQQVQRAGSRDPFWNYVEEKDDESMICMFCQRRWANKIPISRLKWHLSGEEGHGVAICCGVTKEVQEEALKAMRGGNKRHKSTTSSINVNDRGISTCPQEQDIENENMGAENAMENSGERSCGHDAFQTIPRTEQVHTAQDMISVRTEPVEEVVLEKSGRSTVQAGAGSSFESLKYSKNRGVPFPTSSNKLVGQAFEENKKVIWSLLMDDKVPTIGIYEMGGVGKTSLLQHIHNELLQRPDICDHVWWVTVSQDFSINRLQNLIAKRIDKHLYLDLSSEDDDLYRAAKLSEELSKKQKWILILDDLWDSFELHEVGIPVPLKGCKLITTTRSIRVCQQISCQHKIEVKPLSEGEAWTLFMERLGHEITFSPVVEGIAKAIARECAGLPLGIITLAGSLRGVDNLNEWRSTLKQLGESGYRDMDEKVFKVLRVSYDRLDDGLPLQKCLLYCALFPEDDWIEREELIDFLIDEGIIEEMRRQDALDKGHTMLNRLEYVSLLEGAHRKGGDFKFVKMHDLIRDMAIKIQQENPQVLNKAGAKLEELPGAKEWAENLTIVSLMQNRFEEIPPSHSPMCPDLSTLLLCQNQELRFIADSFFKQLLGLKVLDLSLTGSENLPDSITDLVTLTTLLLGKCIMLRNVPSLKKLRALKRLDLCYTNLKKMPQGMECLTSLRYLRMSRWGEKEFPSGILPKLSHLQFLVLDEFNDSITVKGKEVGSLRNLETLVCQFEGVSDFVEYHRCWNGIRSLCTYRIIIGTMKHLMCNRFLPFFPSKTVMLGNLSINRERDFQGKFLNDIQGLFCEHIDARSLCDVWSLESATELEIINIRDCDRMESLVSSSWFSSAPSYEVIFSSLREFNCHGCRNMKNLFPLVLLPNLVNLEKIRVTYCEKMEELIGGTISKEENSTEFKFPELRHLELRALTELKSICSAKLICDSLKVIIVANCEKLKRMPICLPLLENGQPSLPPSLKRIVAYREEWWERVVEWEHPNAKEILHPVCTHAACTIPLLGKAGAALSATRHGEKLGPCSWRDLDMTLSLVVEGIAKAIARECAGLPLGIITVAGSLRGVDNLNEWRNTLKELRESGYRDMDEKVFKVLRVSYDRLDDGLPLQKCLLYCALFPEDDWIEREELIDFLIDEGIIEEMRRQDALDKGHTMLNRLEYVSLLEGSHRKSDDSKFVKMHDLIRDMAIKIQQENSQVLNKAGAKLEELPDAKEWAENLTIVSLMQNRFEEIPPSHSPMCPDLSTLLLRQNQDLRFIADSFFKQLHGLKVLDLSHTVIENLPDSVSDLVTLTTLLLKGCHMLRNVPSLKKLRALKRLDIWQTKLEKMPQGMECLTNVRYLRMSGCGEKEFPSNILPKLSHLQVFVLDDFIAPITVKGKEVGSLRNLETLVCQFEGVSDFVEFHRCRNGIRSLRTYKISVGTAKIFWLNKDREFENRPGEIPAVPRFVIRKDVNFPLFPSKTILLGNLSINRERDFQFKFLNDIQGLVCERIDARSLCDVWSLENATELEIIHIRGCDSMESSVSSSWFSSAPSYKVIFSSLREFHFHRCRNMKNLFPLVLLPNLVNLERISAINCVKMEEIVGGGRSDEESSEFKLPKLRELHLDGLPELKSICSAKLICDSLKVIDVRDCEKLKRMPICLPLLENGQPSLPPSLKWIIAWPKEWWETVVEWEHPNAKDVLRPVVRF</sequence>
<dbReference type="GO" id="GO:0043531">
    <property type="term" value="F:ADP binding"/>
    <property type="evidence" value="ECO:0007669"/>
    <property type="project" value="InterPro"/>
</dbReference>
<keyword evidence="2" id="KW-0433">Leucine-rich repeat</keyword>
<feature type="region of interest" description="Disordered" evidence="7">
    <location>
        <begin position="456"/>
        <end position="478"/>
    </location>
</feature>
<dbReference type="GO" id="GO:0006952">
    <property type="term" value="P:defense response"/>
    <property type="evidence" value="ECO:0007669"/>
    <property type="project" value="UniProtKB-KW"/>
</dbReference>
<dbReference type="FunFam" id="1.10.10.10:FF:000322">
    <property type="entry name" value="Probable disease resistance protein At1g63360"/>
    <property type="match status" value="2"/>
</dbReference>
<dbReference type="GO" id="GO:0005524">
    <property type="term" value="F:ATP binding"/>
    <property type="evidence" value="ECO:0007669"/>
    <property type="project" value="UniProtKB-KW"/>
</dbReference>
<evidence type="ECO:0000256" key="4">
    <source>
        <dbReference type="ARBA" id="ARBA00022741"/>
    </source>
</evidence>
<dbReference type="InterPro" id="IPR036388">
    <property type="entry name" value="WH-like_DNA-bd_sf"/>
</dbReference>
<dbReference type="InterPro" id="IPR001611">
    <property type="entry name" value="Leu-rich_rpt"/>
</dbReference>
<dbReference type="Gene3D" id="3.40.50.300">
    <property type="entry name" value="P-loop containing nucleotide triphosphate hydrolases"/>
    <property type="match status" value="1"/>
</dbReference>
<comment type="similarity">
    <text evidence="1">Belongs to the disease resistance NB-LRR family.</text>
</comment>
<feature type="domain" description="NB-ARC" evidence="8">
    <location>
        <begin position="581"/>
        <end position="744"/>
    </location>
</feature>
<protein>
    <recommendedName>
        <fullName evidence="12">NB-ARC domain-containing protein</fullName>
    </recommendedName>
</protein>
<keyword evidence="6" id="KW-0067">ATP-binding</keyword>
<dbReference type="InterPro" id="IPR032675">
    <property type="entry name" value="LRR_dom_sf"/>
</dbReference>
<evidence type="ECO:0000259" key="9">
    <source>
        <dbReference type="Pfam" id="PF23247"/>
    </source>
</evidence>
<keyword evidence="3" id="KW-0677">Repeat</keyword>
<feature type="region of interest" description="Disordered" evidence="7">
    <location>
        <begin position="362"/>
        <end position="390"/>
    </location>
</feature>
<evidence type="ECO:0000313" key="11">
    <source>
        <dbReference type="EMBL" id="VFU27503.1"/>
    </source>
</evidence>
<proteinExistence type="inferred from homology"/>
<dbReference type="SUPFAM" id="SSF52058">
    <property type="entry name" value="L domain-like"/>
    <property type="match status" value="2"/>
</dbReference>
<dbReference type="PANTHER" id="PTHR33463:SF187">
    <property type="entry name" value="AND NB-ARC DOMAIN DISEASE RESISTANCE PROTEIN, PUTATIVE-RELATED"/>
    <property type="match status" value="1"/>
</dbReference>
<evidence type="ECO:0000259" key="10">
    <source>
        <dbReference type="Pfam" id="PF23559"/>
    </source>
</evidence>
<name>A0A6N2KR20_SALVM</name>
<dbReference type="Pfam" id="PF23559">
    <property type="entry name" value="WHD_DRP"/>
    <property type="match status" value="2"/>
</dbReference>
<dbReference type="InterPro" id="IPR057135">
    <property type="entry name" value="At4g27190-like_LRR"/>
</dbReference>
<feature type="compositionally biased region" description="Polar residues" evidence="7">
    <location>
        <begin position="365"/>
        <end position="389"/>
    </location>
</feature>
<feature type="domain" description="Disease resistance protein At4g27190-like leucine-rich repeats" evidence="9">
    <location>
        <begin position="1904"/>
        <end position="2020"/>
    </location>
</feature>
<dbReference type="PRINTS" id="PR00364">
    <property type="entry name" value="DISEASERSIST"/>
</dbReference>
<dbReference type="Pfam" id="PF23247">
    <property type="entry name" value="LRR_RPS2"/>
    <property type="match status" value="2"/>
</dbReference>
<dbReference type="Gene3D" id="1.10.10.10">
    <property type="entry name" value="Winged helix-like DNA-binding domain superfamily/Winged helix DNA-binding domain"/>
    <property type="match status" value="2"/>
</dbReference>
<gene>
    <name evidence="11" type="ORF">SVIM_LOCUS83082</name>
</gene>
<dbReference type="Pfam" id="PF00931">
    <property type="entry name" value="NB-ARC"/>
    <property type="match status" value="1"/>
</dbReference>
<dbReference type="SUPFAM" id="SSF52540">
    <property type="entry name" value="P-loop containing nucleoside triphosphate hydrolases"/>
    <property type="match status" value="2"/>
</dbReference>
<dbReference type="EMBL" id="CAADRP010000369">
    <property type="protein sequence ID" value="VFU27503.1"/>
    <property type="molecule type" value="Genomic_DNA"/>
</dbReference>
<dbReference type="Gene3D" id="1.10.8.430">
    <property type="entry name" value="Helical domain of apoptotic protease-activating factors"/>
    <property type="match status" value="2"/>
</dbReference>
<reference evidence="11" key="1">
    <citation type="submission" date="2019-03" db="EMBL/GenBank/DDBJ databases">
        <authorList>
            <person name="Mank J."/>
            <person name="Almeida P."/>
        </authorList>
    </citation>
    <scope>NUCLEOTIDE SEQUENCE</scope>
    <source>
        <strain evidence="11">78183</strain>
    </source>
</reference>
<dbReference type="PANTHER" id="PTHR33463">
    <property type="entry name" value="NB-ARC DOMAIN-CONTAINING PROTEIN-RELATED"/>
    <property type="match status" value="1"/>
</dbReference>
<dbReference type="Pfam" id="PF13855">
    <property type="entry name" value="LRR_8"/>
    <property type="match status" value="1"/>
</dbReference>
<evidence type="ECO:0008006" key="12">
    <source>
        <dbReference type="Google" id="ProtNLM"/>
    </source>
</evidence>
<dbReference type="InterPro" id="IPR042197">
    <property type="entry name" value="Apaf_helical"/>
</dbReference>
<evidence type="ECO:0000256" key="3">
    <source>
        <dbReference type="ARBA" id="ARBA00022737"/>
    </source>
</evidence>
<evidence type="ECO:0000256" key="7">
    <source>
        <dbReference type="SAM" id="MobiDB-lite"/>
    </source>
</evidence>
<evidence type="ECO:0000256" key="2">
    <source>
        <dbReference type="ARBA" id="ARBA00022614"/>
    </source>
</evidence>
<evidence type="ECO:0000256" key="6">
    <source>
        <dbReference type="ARBA" id="ARBA00022840"/>
    </source>
</evidence>
<dbReference type="InterPro" id="IPR027417">
    <property type="entry name" value="P-loop_NTPase"/>
</dbReference>